<reference evidence="4" key="1">
    <citation type="journal article" date="2015" name="Plant Sci.">
        <title>Quantification of expression of dehydrin isoforms in the desiccation tolerant plant Craterostigma plantagineum using specifically designed reference genes.</title>
        <authorList>
            <person name="Giarola V."/>
            <person name="Challabathula D."/>
            <person name="Bartels D."/>
        </authorList>
    </citation>
    <scope>NUCLEOTIDE SEQUENCE</scope>
</reference>
<feature type="compositionally biased region" description="Basic and acidic residues" evidence="3">
    <location>
        <begin position="97"/>
        <end position="129"/>
    </location>
</feature>
<sequence length="198" mass="22018">MAECPPAVESTDRGLFGFGKKDDEDKKCDDEKIAHDFEQKVHVGEEKKEDHKDGEEKKHESLIEKLHRSSSSSSSSSSDEEEVDEHGEKKKKKKGLKDKIKDKVSGDKGKEEEKPCEDTSVPVEKHDEVPPVTAYDHPPHGGKKAAEEVEVPPPPPPADAAEGKEKKGFLEKIKEKLPGFKSDDEKEKEKEKEGAACH</sequence>
<feature type="region of interest" description="Disordered" evidence="3">
    <location>
        <begin position="1"/>
        <end position="198"/>
    </location>
</feature>
<dbReference type="Pfam" id="PF00257">
    <property type="entry name" value="Dehydrin"/>
    <property type="match status" value="1"/>
</dbReference>
<dbReference type="GO" id="GO:0016020">
    <property type="term" value="C:membrane"/>
    <property type="evidence" value="ECO:0007669"/>
    <property type="project" value="TreeGrafter"/>
</dbReference>
<protein>
    <submittedName>
        <fullName evidence="4">Dehydrin 24924</fullName>
    </submittedName>
</protein>
<evidence type="ECO:0000256" key="3">
    <source>
        <dbReference type="SAM" id="MobiDB-lite"/>
    </source>
</evidence>
<dbReference type="InterPro" id="IPR030513">
    <property type="entry name" value="Dehydrin_CS"/>
</dbReference>
<dbReference type="GO" id="GO:0009737">
    <property type="term" value="P:response to abscisic acid"/>
    <property type="evidence" value="ECO:0007669"/>
    <property type="project" value="TreeGrafter"/>
</dbReference>
<evidence type="ECO:0000313" key="4">
    <source>
        <dbReference type="EMBL" id="AKM76913.1"/>
    </source>
</evidence>
<dbReference type="InterPro" id="IPR000167">
    <property type="entry name" value="Dehydrin"/>
</dbReference>
<proteinExistence type="evidence at transcript level"/>
<dbReference type="PROSITE" id="PS00823">
    <property type="entry name" value="DEHYDRIN_2"/>
    <property type="match status" value="1"/>
</dbReference>
<dbReference type="PANTHER" id="PTHR33346">
    <property type="entry name" value="DEHYDRIN XERO 2-RELATED"/>
    <property type="match status" value="1"/>
</dbReference>
<evidence type="ECO:0000256" key="1">
    <source>
        <dbReference type="ARBA" id="ARBA00008403"/>
    </source>
</evidence>
<comment type="similarity">
    <text evidence="1 2">Belongs to the plant dehydrin family.</text>
</comment>
<dbReference type="PROSITE" id="PS00315">
    <property type="entry name" value="DEHYDRIN_1"/>
    <property type="match status" value="1"/>
</dbReference>
<dbReference type="GO" id="GO:0009414">
    <property type="term" value="P:response to water deprivation"/>
    <property type="evidence" value="ECO:0007669"/>
    <property type="project" value="TreeGrafter"/>
</dbReference>
<dbReference type="AlphaFoldDB" id="A0A0G4AMZ6"/>
<feature type="compositionally biased region" description="Basic and acidic residues" evidence="3">
    <location>
        <begin position="161"/>
        <end position="198"/>
    </location>
</feature>
<evidence type="ECO:0000256" key="2">
    <source>
        <dbReference type="RuleBase" id="RU003995"/>
    </source>
</evidence>
<dbReference type="PANTHER" id="PTHR33346:SF2">
    <property type="entry name" value="DEHYDRIN ERD14"/>
    <property type="match status" value="1"/>
</dbReference>
<accession>A0A0G4AMZ6</accession>
<dbReference type="EMBL" id="KP901141">
    <property type="protein sequence ID" value="AKM76913.1"/>
    <property type="molecule type" value="mRNA"/>
</dbReference>
<gene>
    <name evidence="4" type="ORF">Cp24924_n</name>
</gene>
<name>A0A0G4AMZ6_CRAPL</name>
<organism evidence="4">
    <name type="scientific">Craterostigma plantagineum</name>
    <name type="common">Blue gem</name>
    <name type="synonym">Torenia plantagineum</name>
    <dbReference type="NCBI Taxonomy" id="4153"/>
    <lineage>
        <taxon>Eukaryota</taxon>
        <taxon>Viridiplantae</taxon>
        <taxon>Streptophyta</taxon>
        <taxon>Embryophyta</taxon>
        <taxon>Tracheophyta</taxon>
        <taxon>Spermatophyta</taxon>
        <taxon>Magnoliopsida</taxon>
        <taxon>eudicotyledons</taxon>
        <taxon>Gunneridae</taxon>
        <taxon>Pentapetalae</taxon>
        <taxon>asterids</taxon>
        <taxon>lamiids</taxon>
        <taxon>Lamiales</taxon>
        <taxon>Linderniaceae</taxon>
        <taxon>Craterostigma</taxon>
    </lineage>
</organism>
<feature type="compositionally biased region" description="Basic and acidic residues" evidence="3">
    <location>
        <begin position="19"/>
        <end position="67"/>
    </location>
</feature>
<dbReference type="GO" id="GO:0005829">
    <property type="term" value="C:cytosol"/>
    <property type="evidence" value="ECO:0007669"/>
    <property type="project" value="TreeGrafter"/>
</dbReference>
<dbReference type="GO" id="GO:0009631">
    <property type="term" value="P:cold acclimation"/>
    <property type="evidence" value="ECO:0007669"/>
    <property type="project" value="TreeGrafter"/>
</dbReference>